<dbReference type="CDD" id="cd05466">
    <property type="entry name" value="PBP2_LTTR_substrate"/>
    <property type="match status" value="1"/>
</dbReference>
<dbReference type="PRINTS" id="PR00039">
    <property type="entry name" value="HTHLYSR"/>
</dbReference>
<dbReference type="Proteomes" id="UP000256780">
    <property type="component" value="Chromosome CBM2587_b"/>
</dbReference>
<dbReference type="FunFam" id="1.10.10.10:FF:000001">
    <property type="entry name" value="LysR family transcriptional regulator"/>
    <property type="match status" value="1"/>
</dbReference>
<dbReference type="Gene3D" id="3.40.190.290">
    <property type="match status" value="1"/>
</dbReference>
<sequence length="307" mass="34104">MGQSLNVMTLKQLEAFYWAAKLGSFAIAADRLHVTQSSLSKRIAELEASIGGTLFDRSSQRAVLTDLGQRMVPLANQMLSLSDSVKGLVAATEGLHGVCKFGISELGALTWLPTFVATLRESHPNLVLRPYVDLARQLERRVARGELDFAVAPGPSHDSELQAEVMSEVRFAWMASPSRVGSNRVLRPEDFERHPVITMTEDSGLTRAFDKWAAAQGLQVQRILACNSLMAITGLTAAGVGISFLPADYMHMWVQRGSLRELSSEPPLPTLDYCFLWRRDDNRNLVLRLREYVREAVNYSIGPMTRN</sequence>
<comment type="similarity">
    <text evidence="1">Belongs to the LysR transcriptional regulatory family.</text>
</comment>
<evidence type="ECO:0000256" key="3">
    <source>
        <dbReference type="ARBA" id="ARBA00023125"/>
    </source>
</evidence>
<reference evidence="6 7" key="1">
    <citation type="submission" date="2018-01" db="EMBL/GenBank/DDBJ databases">
        <authorList>
            <person name="Clerissi C."/>
        </authorList>
    </citation>
    <scope>NUCLEOTIDE SEQUENCE [LARGE SCALE GENOMIC DNA]</scope>
    <source>
        <strain evidence="6">Cupriavidus sp. LMG 19464</strain>
    </source>
</reference>
<dbReference type="Pfam" id="PF03466">
    <property type="entry name" value="LysR_substrate"/>
    <property type="match status" value="1"/>
</dbReference>
<dbReference type="Gene3D" id="1.10.10.10">
    <property type="entry name" value="Winged helix-like DNA-binding domain superfamily/Winged helix DNA-binding domain"/>
    <property type="match status" value="1"/>
</dbReference>
<keyword evidence="2" id="KW-0805">Transcription regulation</keyword>
<gene>
    <name evidence="6" type="ORF">CBM2587_B20043</name>
</gene>
<proteinExistence type="inferred from homology"/>
<evidence type="ECO:0000259" key="5">
    <source>
        <dbReference type="PROSITE" id="PS50931"/>
    </source>
</evidence>
<dbReference type="EMBL" id="OFSQ01000031">
    <property type="protein sequence ID" value="SOY61076.1"/>
    <property type="molecule type" value="Genomic_DNA"/>
</dbReference>
<dbReference type="PANTHER" id="PTHR30126:SF94">
    <property type="entry name" value="LYSR FAMILY TRANSCRIPTIONAL REGULATOR"/>
    <property type="match status" value="1"/>
</dbReference>
<accession>A0A976A4V4</accession>
<keyword evidence="3" id="KW-0238">DNA-binding</keyword>
<dbReference type="InterPro" id="IPR005119">
    <property type="entry name" value="LysR_subst-bd"/>
</dbReference>
<comment type="caution">
    <text evidence="6">The sequence shown here is derived from an EMBL/GenBank/DDBJ whole genome shotgun (WGS) entry which is preliminary data.</text>
</comment>
<evidence type="ECO:0000313" key="7">
    <source>
        <dbReference type="Proteomes" id="UP000256780"/>
    </source>
</evidence>
<feature type="domain" description="HTH lysR-type" evidence="5">
    <location>
        <begin position="8"/>
        <end position="65"/>
    </location>
</feature>
<dbReference type="GO" id="GO:0003700">
    <property type="term" value="F:DNA-binding transcription factor activity"/>
    <property type="evidence" value="ECO:0007669"/>
    <property type="project" value="InterPro"/>
</dbReference>
<dbReference type="InterPro" id="IPR036390">
    <property type="entry name" value="WH_DNA-bd_sf"/>
</dbReference>
<dbReference type="PANTHER" id="PTHR30126">
    <property type="entry name" value="HTH-TYPE TRANSCRIPTIONAL REGULATOR"/>
    <property type="match status" value="1"/>
</dbReference>
<dbReference type="InterPro" id="IPR000847">
    <property type="entry name" value="LysR_HTH_N"/>
</dbReference>
<evidence type="ECO:0000256" key="2">
    <source>
        <dbReference type="ARBA" id="ARBA00023015"/>
    </source>
</evidence>
<evidence type="ECO:0000256" key="1">
    <source>
        <dbReference type="ARBA" id="ARBA00009437"/>
    </source>
</evidence>
<name>A0A976A4V4_9BURK</name>
<dbReference type="AlphaFoldDB" id="A0A976A4V4"/>
<evidence type="ECO:0000313" key="6">
    <source>
        <dbReference type="EMBL" id="SOY61076.1"/>
    </source>
</evidence>
<protein>
    <submittedName>
        <fullName evidence="6">LysR family transcriptional regulator</fullName>
    </submittedName>
</protein>
<dbReference type="Pfam" id="PF00126">
    <property type="entry name" value="HTH_1"/>
    <property type="match status" value="1"/>
</dbReference>
<dbReference type="GO" id="GO:0000976">
    <property type="term" value="F:transcription cis-regulatory region binding"/>
    <property type="evidence" value="ECO:0007669"/>
    <property type="project" value="TreeGrafter"/>
</dbReference>
<dbReference type="SUPFAM" id="SSF46785">
    <property type="entry name" value="Winged helix' DNA-binding domain"/>
    <property type="match status" value="1"/>
</dbReference>
<dbReference type="PROSITE" id="PS50931">
    <property type="entry name" value="HTH_LYSR"/>
    <property type="match status" value="1"/>
</dbReference>
<organism evidence="6 7">
    <name type="scientific">Cupriavidus taiwanensis</name>
    <dbReference type="NCBI Taxonomy" id="164546"/>
    <lineage>
        <taxon>Bacteria</taxon>
        <taxon>Pseudomonadati</taxon>
        <taxon>Pseudomonadota</taxon>
        <taxon>Betaproteobacteria</taxon>
        <taxon>Burkholderiales</taxon>
        <taxon>Burkholderiaceae</taxon>
        <taxon>Cupriavidus</taxon>
    </lineage>
</organism>
<evidence type="ECO:0000256" key="4">
    <source>
        <dbReference type="ARBA" id="ARBA00023163"/>
    </source>
</evidence>
<keyword evidence="4" id="KW-0804">Transcription</keyword>
<dbReference type="SUPFAM" id="SSF53850">
    <property type="entry name" value="Periplasmic binding protein-like II"/>
    <property type="match status" value="1"/>
</dbReference>
<dbReference type="InterPro" id="IPR036388">
    <property type="entry name" value="WH-like_DNA-bd_sf"/>
</dbReference>